<dbReference type="Pfam" id="PF00905">
    <property type="entry name" value="Transpeptidase"/>
    <property type="match status" value="1"/>
</dbReference>
<comment type="catalytic activity">
    <reaction evidence="17">
        <text>[GlcNAc-(1-&gt;4)-Mur2Ac(oyl-L-Ala-gamma-D-Glu-L-Lys-D-Ala-D-Ala)](n)-di-trans,octa-cis-undecaprenyl diphosphate + beta-D-GlcNAc-(1-&gt;4)-Mur2Ac(oyl-L-Ala-gamma-D-Glu-L-Lys-D-Ala-D-Ala)-di-trans,octa-cis-undecaprenyl diphosphate = [GlcNAc-(1-&gt;4)-Mur2Ac(oyl-L-Ala-gamma-D-Glu-L-Lys-D-Ala-D-Ala)](n+1)-di-trans,octa-cis-undecaprenyl diphosphate + di-trans,octa-cis-undecaprenyl diphosphate + H(+)</text>
        <dbReference type="Rhea" id="RHEA:23708"/>
        <dbReference type="Rhea" id="RHEA-COMP:9602"/>
        <dbReference type="Rhea" id="RHEA-COMP:9603"/>
        <dbReference type="ChEBI" id="CHEBI:15378"/>
        <dbReference type="ChEBI" id="CHEBI:58405"/>
        <dbReference type="ChEBI" id="CHEBI:60033"/>
        <dbReference type="ChEBI" id="CHEBI:78435"/>
        <dbReference type="EC" id="2.4.99.28"/>
    </reaction>
</comment>
<dbReference type="GO" id="GO:0008658">
    <property type="term" value="F:penicillin binding"/>
    <property type="evidence" value="ECO:0007669"/>
    <property type="project" value="InterPro"/>
</dbReference>
<evidence type="ECO:0000256" key="13">
    <source>
        <dbReference type="ARBA" id="ARBA00023136"/>
    </source>
</evidence>
<dbReference type="InterPro" id="IPR050396">
    <property type="entry name" value="Glycosyltr_51/Transpeptidase"/>
</dbReference>
<evidence type="ECO:0000256" key="11">
    <source>
        <dbReference type="ARBA" id="ARBA00022984"/>
    </source>
</evidence>
<dbReference type="PANTHER" id="PTHR32282:SF32">
    <property type="entry name" value="PENICILLIN-BINDING PROTEIN 2A"/>
    <property type="match status" value="1"/>
</dbReference>
<keyword evidence="8 18" id="KW-0812">Transmembrane</keyword>
<evidence type="ECO:0000259" key="19">
    <source>
        <dbReference type="Pfam" id="PF00905"/>
    </source>
</evidence>
<feature type="domain" description="Glycosyl transferase family 51" evidence="20">
    <location>
        <begin position="65"/>
        <end position="242"/>
    </location>
</feature>
<evidence type="ECO:0000256" key="15">
    <source>
        <dbReference type="ARBA" id="ARBA00023316"/>
    </source>
</evidence>
<dbReference type="Gene3D" id="1.10.3810.10">
    <property type="entry name" value="Biosynthetic peptidoglycan transglycosylase-like"/>
    <property type="match status" value="1"/>
</dbReference>
<reference evidence="21 22" key="1">
    <citation type="journal article" date="2016" name="BMC Genomics">
        <title>Consensus pan-genome assembly of the specialised wine bacterium Oenococcus oeni.</title>
        <authorList>
            <person name="Sternes P.R."/>
            <person name="Borneman A.R."/>
        </authorList>
    </citation>
    <scope>NUCLEOTIDE SEQUENCE [LARGE SCALE GENOMIC DNA]</scope>
    <source>
        <strain evidence="21 22">AWRIB661</strain>
    </source>
</reference>
<keyword evidence="14" id="KW-0511">Multifunctional enzyme</keyword>
<keyword evidence="3" id="KW-1003">Cell membrane</keyword>
<dbReference type="FunFam" id="1.10.3810.10:FF:000001">
    <property type="entry name" value="Penicillin-binding protein 1A"/>
    <property type="match status" value="1"/>
</dbReference>
<dbReference type="InterPro" id="IPR036950">
    <property type="entry name" value="PBP_transglycosylase"/>
</dbReference>
<gene>
    <name evidence="21" type="ORF">ATX59_04275</name>
</gene>
<dbReference type="EMBL" id="MLOK01000036">
    <property type="protein sequence ID" value="OIM21396.1"/>
    <property type="molecule type" value="Genomic_DNA"/>
</dbReference>
<evidence type="ECO:0000256" key="1">
    <source>
        <dbReference type="ARBA" id="ARBA00007090"/>
    </source>
</evidence>
<dbReference type="Proteomes" id="UP000181728">
    <property type="component" value="Unassembled WGS sequence"/>
</dbReference>
<dbReference type="Gene3D" id="6.20.370.110">
    <property type="match status" value="1"/>
</dbReference>
<dbReference type="GO" id="GO:0006508">
    <property type="term" value="P:proteolysis"/>
    <property type="evidence" value="ECO:0007669"/>
    <property type="project" value="UniProtKB-KW"/>
</dbReference>
<dbReference type="InterPro" id="IPR001264">
    <property type="entry name" value="Glyco_trans_51"/>
</dbReference>
<dbReference type="GO" id="GO:0009252">
    <property type="term" value="P:peptidoglycan biosynthetic process"/>
    <property type="evidence" value="ECO:0007669"/>
    <property type="project" value="UniProtKB-KW"/>
</dbReference>
<evidence type="ECO:0000256" key="2">
    <source>
        <dbReference type="ARBA" id="ARBA00007739"/>
    </source>
</evidence>
<dbReference type="SUPFAM" id="SSF53955">
    <property type="entry name" value="Lysozyme-like"/>
    <property type="match status" value="1"/>
</dbReference>
<keyword evidence="9" id="KW-0378">Hydrolase</keyword>
<feature type="domain" description="Penicillin-binding protein transpeptidase" evidence="19">
    <location>
        <begin position="337"/>
        <end position="582"/>
    </location>
</feature>
<dbReference type="InterPro" id="IPR001460">
    <property type="entry name" value="PCN-bd_Tpept"/>
</dbReference>
<dbReference type="GO" id="GO:0030288">
    <property type="term" value="C:outer membrane-bounded periplasmic space"/>
    <property type="evidence" value="ECO:0007669"/>
    <property type="project" value="TreeGrafter"/>
</dbReference>
<accession>A0A6N4A2U1</accession>
<dbReference type="SUPFAM" id="SSF56601">
    <property type="entry name" value="beta-lactamase/transpeptidase-like"/>
    <property type="match status" value="1"/>
</dbReference>
<keyword evidence="7" id="KW-0808">Transferase</keyword>
<keyword evidence="13 18" id="KW-0472">Membrane</keyword>
<comment type="similarity">
    <text evidence="2">In the N-terminal section; belongs to the glycosyltransferase 51 family.</text>
</comment>
<keyword evidence="10" id="KW-0133">Cell shape</keyword>
<evidence type="ECO:0000256" key="14">
    <source>
        <dbReference type="ARBA" id="ARBA00023268"/>
    </source>
</evidence>
<organism evidence="21 22">
    <name type="scientific">Oenococcus oeni</name>
    <name type="common">Leuconostoc oenos</name>
    <dbReference type="NCBI Taxonomy" id="1247"/>
    <lineage>
        <taxon>Bacteria</taxon>
        <taxon>Bacillati</taxon>
        <taxon>Bacillota</taxon>
        <taxon>Bacilli</taxon>
        <taxon>Lactobacillales</taxon>
        <taxon>Lactobacillaceae</taxon>
        <taxon>Oenococcus</taxon>
    </lineage>
</organism>
<dbReference type="AlphaFoldDB" id="A0A6N4A2U1"/>
<evidence type="ECO:0000256" key="8">
    <source>
        <dbReference type="ARBA" id="ARBA00022692"/>
    </source>
</evidence>
<dbReference type="InterPro" id="IPR012338">
    <property type="entry name" value="Beta-lactam/transpept-like"/>
</dbReference>
<keyword evidence="12 18" id="KW-1133">Transmembrane helix</keyword>
<dbReference type="NCBIfam" id="TIGR02074">
    <property type="entry name" value="PBP_1a_fam"/>
    <property type="match status" value="1"/>
</dbReference>
<evidence type="ECO:0000256" key="18">
    <source>
        <dbReference type="SAM" id="Phobius"/>
    </source>
</evidence>
<feature type="transmembrane region" description="Helical" evidence="18">
    <location>
        <begin position="20"/>
        <end position="38"/>
    </location>
</feature>
<proteinExistence type="inferred from homology"/>
<evidence type="ECO:0000256" key="12">
    <source>
        <dbReference type="ARBA" id="ARBA00022989"/>
    </source>
</evidence>
<dbReference type="InterPro" id="IPR023346">
    <property type="entry name" value="Lysozyme-like_dom_sf"/>
</dbReference>
<evidence type="ECO:0000256" key="9">
    <source>
        <dbReference type="ARBA" id="ARBA00022801"/>
    </source>
</evidence>
<evidence type="ECO:0000256" key="17">
    <source>
        <dbReference type="ARBA" id="ARBA00049902"/>
    </source>
</evidence>
<evidence type="ECO:0000256" key="7">
    <source>
        <dbReference type="ARBA" id="ARBA00022679"/>
    </source>
</evidence>
<evidence type="ECO:0000256" key="6">
    <source>
        <dbReference type="ARBA" id="ARBA00022676"/>
    </source>
</evidence>
<evidence type="ECO:0000256" key="10">
    <source>
        <dbReference type="ARBA" id="ARBA00022960"/>
    </source>
</evidence>
<dbReference type="PANTHER" id="PTHR32282">
    <property type="entry name" value="BINDING PROTEIN TRANSPEPTIDASE, PUTATIVE-RELATED"/>
    <property type="match status" value="1"/>
</dbReference>
<evidence type="ECO:0000313" key="22">
    <source>
        <dbReference type="Proteomes" id="UP000181728"/>
    </source>
</evidence>
<dbReference type="GO" id="GO:0008955">
    <property type="term" value="F:peptidoglycan glycosyltransferase activity"/>
    <property type="evidence" value="ECO:0007669"/>
    <property type="project" value="UniProtKB-EC"/>
</dbReference>
<evidence type="ECO:0000256" key="3">
    <source>
        <dbReference type="ARBA" id="ARBA00022475"/>
    </source>
</evidence>
<protein>
    <submittedName>
        <fullName evidence="21">Penicillin-binding protein</fullName>
    </submittedName>
</protein>
<evidence type="ECO:0000256" key="5">
    <source>
        <dbReference type="ARBA" id="ARBA00022670"/>
    </source>
</evidence>
<keyword evidence="6" id="KW-0328">Glycosyltransferase</keyword>
<evidence type="ECO:0000256" key="16">
    <source>
        <dbReference type="ARBA" id="ARBA00034000"/>
    </source>
</evidence>
<comment type="caution">
    <text evidence="21">The sequence shown here is derived from an EMBL/GenBank/DDBJ whole genome shotgun (WGS) entry which is preliminary data.</text>
</comment>
<keyword evidence="4" id="KW-0121">Carboxypeptidase</keyword>
<evidence type="ECO:0000256" key="4">
    <source>
        <dbReference type="ARBA" id="ARBA00022645"/>
    </source>
</evidence>
<dbReference type="GO" id="GO:0071555">
    <property type="term" value="P:cell wall organization"/>
    <property type="evidence" value="ECO:0007669"/>
    <property type="project" value="UniProtKB-KW"/>
</dbReference>
<name>A0A6N4A2U1_OENOE</name>
<dbReference type="GO" id="GO:0009002">
    <property type="term" value="F:serine-type D-Ala-D-Ala carboxypeptidase activity"/>
    <property type="evidence" value="ECO:0007669"/>
    <property type="project" value="UniProtKB-EC"/>
</dbReference>
<evidence type="ECO:0000259" key="20">
    <source>
        <dbReference type="Pfam" id="PF00912"/>
    </source>
</evidence>
<dbReference type="RefSeq" id="WP_071419826.1">
    <property type="nucleotide sequence ID" value="NZ_LR031358.1"/>
</dbReference>
<dbReference type="GO" id="GO:0008360">
    <property type="term" value="P:regulation of cell shape"/>
    <property type="evidence" value="ECO:0007669"/>
    <property type="project" value="UniProtKB-KW"/>
</dbReference>
<dbReference type="Pfam" id="PF00912">
    <property type="entry name" value="Transgly"/>
    <property type="match status" value="1"/>
</dbReference>
<comment type="catalytic activity">
    <reaction evidence="16">
        <text>Preferential cleavage: (Ac)2-L-Lys-D-Ala-|-D-Ala. Also transpeptidation of peptidyl-alanyl moieties that are N-acyl substituents of D-alanine.</text>
        <dbReference type="EC" id="3.4.16.4"/>
    </reaction>
</comment>
<keyword evidence="15" id="KW-0961">Cell wall biogenesis/degradation</keyword>
<sequence>MFKKNQKFKFFIKRFQLVRWVILFFLVVFFVGSFYLIVQAQMADVDKLSQQLAKPTTIYDKSGKKAGELADQKGTQVSLKEISPNLRKAVLSTEDRNFYHEFGFSFSGYARALWLFVRNKITGRNYISGGGSTITQQLAKNAYLGQEQTFTRKFKELYLSIEIEKNYSKNKILSMYLNSSYFGHNIYGVEDAAEGYFGVSAANLSVSQAASIAGMLANPTLYDPTKYLKYATSRRNTVLQNMVSNDKLSQKKATAIEKTKVVAKTPNVSQKTNYQYPWFFDAVIDEAISKYHLTETEIMNRGYKIYTTLDQEDQKDLQEDYSNKYLFPVEDDQSASIALNARTGGVLAVIGGRGKHVFRGFNRAIQARRSPGSLIKPLVVYAPALSRGYSSTSTFPNTPITFSGNYRPTNALGYESGKVDMATAIADSYNIPAVYLLDKIGVKTGYDYAKKFGLPVEKSDENLALALGGMKEGVSPQEMAQAYTAFANNGKMSTAHYITKIVDATGSVIVNRPDVTQKQVISKKVANEMTTMMFGVYKDGTGAAAAPSGYKVAGKTGTTQDVDNTSIQYASKDLWAIAYTPDLVVASWQGYDVSTTGKTLPTYLSESLGPLFKVQTEQLISNSPQTAFGSQSGTKESSSSWFDKLKNLFNNAGKTGKNISNQFAGIKDKISDAWNSLSNFIQEHLKQ</sequence>
<comment type="similarity">
    <text evidence="1">In the C-terminal section; belongs to the transpeptidase family.</text>
</comment>
<keyword evidence="5" id="KW-0645">Protease</keyword>
<evidence type="ECO:0000313" key="21">
    <source>
        <dbReference type="EMBL" id="OIM21396.1"/>
    </source>
</evidence>
<dbReference type="Gene3D" id="3.40.710.10">
    <property type="entry name" value="DD-peptidase/beta-lactamase superfamily"/>
    <property type="match status" value="1"/>
</dbReference>
<keyword evidence="11" id="KW-0573">Peptidoglycan synthesis</keyword>